<dbReference type="InterPro" id="IPR036852">
    <property type="entry name" value="Peptidase_S8/S53_dom_sf"/>
</dbReference>
<dbReference type="AlphaFoldDB" id="A0A067K7I9"/>
<feature type="active site" description="Charge relay system" evidence="10 11">
    <location>
        <position position="129"/>
    </location>
</feature>
<dbReference type="Gene3D" id="2.60.40.2310">
    <property type="match status" value="1"/>
</dbReference>
<comment type="similarity">
    <text evidence="3 11">Belongs to the peptidase S8 family.</text>
</comment>
<dbReference type="Pfam" id="PF17766">
    <property type="entry name" value="fn3_6"/>
    <property type="match status" value="1"/>
</dbReference>
<dbReference type="EMBL" id="KK914782">
    <property type="protein sequence ID" value="KDP28200.1"/>
    <property type="molecule type" value="Genomic_DNA"/>
</dbReference>
<keyword evidence="9 11" id="KW-0720">Serine protease</keyword>
<dbReference type="InterPro" id="IPR001849">
    <property type="entry name" value="PH_domain"/>
</dbReference>
<dbReference type="GO" id="GO:0048046">
    <property type="term" value="C:apoplast"/>
    <property type="evidence" value="ECO:0007669"/>
    <property type="project" value="UniProtKB-SubCell"/>
</dbReference>
<feature type="active site" description="Charge relay system" evidence="10 11">
    <location>
        <position position="518"/>
    </location>
</feature>
<dbReference type="CDD" id="cd04852">
    <property type="entry name" value="Peptidases_S8_3"/>
    <property type="match status" value="1"/>
</dbReference>
<evidence type="ECO:0000256" key="7">
    <source>
        <dbReference type="ARBA" id="ARBA00022729"/>
    </source>
</evidence>
<organism evidence="13 14">
    <name type="scientific">Jatropha curcas</name>
    <name type="common">Barbados nut</name>
    <dbReference type="NCBI Taxonomy" id="180498"/>
    <lineage>
        <taxon>Eukaryota</taxon>
        <taxon>Viridiplantae</taxon>
        <taxon>Streptophyta</taxon>
        <taxon>Embryophyta</taxon>
        <taxon>Tracheophyta</taxon>
        <taxon>Spermatophyta</taxon>
        <taxon>Magnoliopsida</taxon>
        <taxon>eudicotyledons</taxon>
        <taxon>Gunneridae</taxon>
        <taxon>Pentapetalae</taxon>
        <taxon>rosids</taxon>
        <taxon>fabids</taxon>
        <taxon>Malpighiales</taxon>
        <taxon>Euphorbiaceae</taxon>
        <taxon>Crotonoideae</taxon>
        <taxon>Jatropheae</taxon>
        <taxon>Jatropha</taxon>
    </lineage>
</organism>
<evidence type="ECO:0000313" key="14">
    <source>
        <dbReference type="Proteomes" id="UP000027138"/>
    </source>
</evidence>
<dbReference type="Pfam" id="PF02225">
    <property type="entry name" value="PA"/>
    <property type="match status" value="1"/>
</dbReference>
<dbReference type="Gene3D" id="3.30.70.80">
    <property type="entry name" value="Peptidase S8 propeptide/proteinase inhibitor I9"/>
    <property type="match status" value="1"/>
</dbReference>
<evidence type="ECO:0000256" key="2">
    <source>
        <dbReference type="ARBA" id="ARBA00004271"/>
    </source>
</evidence>
<dbReference type="InterPro" id="IPR034197">
    <property type="entry name" value="Peptidases_S8_3"/>
</dbReference>
<dbReference type="GO" id="GO:0009610">
    <property type="term" value="P:response to symbiotic fungus"/>
    <property type="evidence" value="ECO:0007669"/>
    <property type="project" value="UniProtKB-ARBA"/>
</dbReference>
<dbReference type="InterPro" id="IPR041469">
    <property type="entry name" value="Subtilisin-like_FN3"/>
</dbReference>
<protein>
    <recommendedName>
        <fullName evidence="12">PH domain-containing protein</fullName>
    </recommendedName>
</protein>
<evidence type="ECO:0000256" key="8">
    <source>
        <dbReference type="ARBA" id="ARBA00022801"/>
    </source>
</evidence>
<dbReference type="InterPro" id="IPR045051">
    <property type="entry name" value="SBT"/>
</dbReference>
<evidence type="ECO:0000256" key="10">
    <source>
        <dbReference type="PIRSR" id="PIRSR615500-1"/>
    </source>
</evidence>
<dbReference type="InterPro" id="IPR015500">
    <property type="entry name" value="Peptidase_S8_subtilisin-rel"/>
</dbReference>
<dbReference type="OrthoDB" id="849210at2759"/>
<dbReference type="InterPro" id="IPR023828">
    <property type="entry name" value="Peptidase_S8_Ser-AS"/>
</dbReference>
<comment type="function">
    <text evidence="1">Required for arbuscular mycorrhiza (AM) development during AM symbiosis with AM fungi (e.g. Glomeromycota intraradices).</text>
</comment>
<keyword evidence="8 11" id="KW-0378">Hydrolase</keyword>
<reference evidence="13 14" key="1">
    <citation type="journal article" date="2014" name="PLoS ONE">
        <title>Global Analysis of Gene Expression Profiles in Physic Nut (Jatropha curcas L.) Seedlings Exposed to Salt Stress.</title>
        <authorList>
            <person name="Zhang L."/>
            <person name="Zhang C."/>
            <person name="Wu P."/>
            <person name="Chen Y."/>
            <person name="Li M."/>
            <person name="Jiang H."/>
            <person name="Wu G."/>
        </authorList>
    </citation>
    <scope>NUCLEOTIDE SEQUENCE [LARGE SCALE GENOMIC DNA]</scope>
    <source>
        <strain evidence="14">cv. GZQX0401</strain>
        <tissue evidence="13">Young leaves</tissue>
    </source>
</reference>
<name>A0A067K7I9_JATCU</name>
<evidence type="ECO:0000256" key="3">
    <source>
        <dbReference type="ARBA" id="ARBA00011073"/>
    </source>
</evidence>
<evidence type="ECO:0000256" key="9">
    <source>
        <dbReference type="ARBA" id="ARBA00022825"/>
    </source>
</evidence>
<dbReference type="Proteomes" id="UP000027138">
    <property type="component" value="Unassembled WGS sequence"/>
</dbReference>
<evidence type="ECO:0000256" key="1">
    <source>
        <dbReference type="ARBA" id="ARBA00002076"/>
    </source>
</evidence>
<dbReference type="GO" id="GO:0009609">
    <property type="term" value="P:response to symbiotic bacterium"/>
    <property type="evidence" value="ECO:0007669"/>
    <property type="project" value="UniProtKB-ARBA"/>
</dbReference>
<dbReference type="PROSITE" id="PS50003">
    <property type="entry name" value="PH_DOMAIN"/>
    <property type="match status" value="1"/>
</dbReference>
<gene>
    <name evidence="13" type="ORF">JCGZ_13971</name>
</gene>
<feature type="active site" description="Charge relay system" evidence="10 11">
    <location>
        <position position="192"/>
    </location>
</feature>
<feature type="domain" description="PH" evidence="12">
    <location>
        <begin position="1"/>
        <end position="40"/>
    </location>
</feature>
<dbReference type="Gene3D" id="3.50.30.30">
    <property type="match status" value="1"/>
</dbReference>
<dbReference type="InterPro" id="IPR000209">
    <property type="entry name" value="Peptidase_S8/S53_dom"/>
</dbReference>
<keyword evidence="4" id="KW-0052">Apoplast</keyword>
<proteinExistence type="inferred from homology"/>
<keyword evidence="5" id="KW-0964">Secreted</keyword>
<dbReference type="InterPro" id="IPR010259">
    <property type="entry name" value="S8pro/Inhibitor_I9"/>
</dbReference>
<dbReference type="Pfam" id="PF00082">
    <property type="entry name" value="Peptidase_S8"/>
    <property type="match status" value="1"/>
</dbReference>
<dbReference type="InterPro" id="IPR037045">
    <property type="entry name" value="S8pro/Inhibitor_I9_sf"/>
</dbReference>
<keyword evidence="14" id="KW-1185">Reference proteome</keyword>
<dbReference type="PANTHER" id="PTHR10795">
    <property type="entry name" value="PROPROTEIN CONVERTASE SUBTILISIN/KEXIN"/>
    <property type="match status" value="1"/>
</dbReference>
<dbReference type="GO" id="GO:0004252">
    <property type="term" value="F:serine-type endopeptidase activity"/>
    <property type="evidence" value="ECO:0007669"/>
    <property type="project" value="UniProtKB-UniRule"/>
</dbReference>
<evidence type="ECO:0000256" key="11">
    <source>
        <dbReference type="PROSITE-ProRule" id="PRU01240"/>
    </source>
</evidence>
<keyword evidence="7" id="KW-0732">Signal</keyword>
<evidence type="ECO:0000313" key="13">
    <source>
        <dbReference type="EMBL" id="KDP28200.1"/>
    </source>
</evidence>
<dbReference type="CDD" id="cd02120">
    <property type="entry name" value="PA_subtilisin_like"/>
    <property type="match status" value="1"/>
</dbReference>
<dbReference type="PROSITE" id="PS51892">
    <property type="entry name" value="SUBTILASE"/>
    <property type="match status" value="1"/>
</dbReference>
<evidence type="ECO:0000256" key="6">
    <source>
        <dbReference type="ARBA" id="ARBA00022670"/>
    </source>
</evidence>
<dbReference type="Pfam" id="PF05922">
    <property type="entry name" value="Inhibitor_I9"/>
    <property type="match status" value="1"/>
</dbReference>
<dbReference type="SUPFAM" id="SSF52743">
    <property type="entry name" value="Subtilisin-like"/>
    <property type="match status" value="1"/>
</dbReference>
<dbReference type="FunFam" id="3.40.50.200:FF:000006">
    <property type="entry name" value="Subtilisin-like protease SBT1.5"/>
    <property type="match status" value="1"/>
</dbReference>
<evidence type="ECO:0000256" key="5">
    <source>
        <dbReference type="ARBA" id="ARBA00022525"/>
    </source>
</evidence>
<dbReference type="Gene3D" id="3.40.50.200">
    <property type="entry name" value="Peptidase S8/S53 domain"/>
    <property type="match status" value="1"/>
</dbReference>
<sequence length="737" mass="78976">MASSETDTIQTFIVGVENDMKPFQYSELEEWYSSILQGLNSNSLSSGQITNEILHVYKSVFQGFSARLTPQQARALEERPEILNVLPNHVYQLQTTHSPQFLGLRTSNSRNSLSSESKYGANVIIGMLDTGIWPELESFNDKGLDPIPSRWKGVCQGGEGFPKTLCNKKLIGVRDLTRTGSGKNSVRDTAGHGTHTASIAAGKAVNNASFFGHAKGTAVGIAPKARLAVYKVCSDVGCQSADILAGFDKAVEDGVHVISISIGPTSALPLSMDVIAIGSFGAMENGVIVSAAAGNSGPSYSTVTNIAPWVITVGASTIDRKFPADLLLEDGTTINGISLYTGTAFGKKKFLPLIFAGESGSYCFADTLEEKLVRGKIVLCYRGGSGVQKGMHVKKAGGVGIVVADLPHSVGSSLADPHVIPGLAINDSSRQVVLKYISSSLKPRAKMVFHGTQVGVKPAPIVAFFSSRGPNERSNYVMKPDVIAPGVQILAGWTNATSITELDGDKRHSEFNIISGTSMACPHVSGIAALLKGAHGDWSPAMIKSAIMTTAYATDNGGNPILEETHHKKSTVWDMGAGHVNPEKALDPGLVYDLNTDDYLNFLCASSLRKEEIKVITRRSVNCKGRKRANPWDLNYPAISVAFDASKSTKEIVVSRTVTHVSNEGATYTVNIKKPEGVITIVQPQKMVFKRKGEKMSYKVRIVKKKHEAASVPSGFGQLTWTDGKHLVTSPLVVTWL</sequence>
<evidence type="ECO:0000256" key="4">
    <source>
        <dbReference type="ARBA" id="ARBA00022523"/>
    </source>
</evidence>
<dbReference type="FunFam" id="3.50.30.30:FF:000005">
    <property type="entry name" value="subtilisin-like protease SBT1.5"/>
    <property type="match status" value="1"/>
</dbReference>
<accession>A0A067K7I9</accession>
<evidence type="ECO:0000259" key="12">
    <source>
        <dbReference type="PROSITE" id="PS50003"/>
    </source>
</evidence>
<dbReference type="GO" id="GO:0006508">
    <property type="term" value="P:proteolysis"/>
    <property type="evidence" value="ECO:0007669"/>
    <property type="project" value="UniProtKB-KW"/>
</dbReference>
<dbReference type="PROSITE" id="PS00138">
    <property type="entry name" value="SUBTILASE_SER"/>
    <property type="match status" value="1"/>
</dbReference>
<dbReference type="InterPro" id="IPR003137">
    <property type="entry name" value="PA_domain"/>
</dbReference>
<comment type="subcellular location">
    <subcellularLocation>
        <location evidence="2">Secreted</location>
        <location evidence="2">Extracellular space</location>
        <location evidence="2">Apoplast</location>
    </subcellularLocation>
</comment>
<keyword evidence="6 11" id="KW-0645">Protease</keyword>
<dbReference type="PRINTS" id="PR00723">
    <property type="entry name" value="SUBTILISIN"/>
</dbReference>